<evidence type="ECO:0000256" key="1">
    <source>
        <dbReference type="ARBA" id="ARBA00023125"/>
    </source>
</evidence>
<organism evidence="4 5">
    <name type="scientific">Nocardiopsis composta</name>
    <dbReference type="NCBI Taxonomy" id="157465"/>
    <lineage>
        <taxon>Bacteria</taxon>
        <taxon>Bacillati</taxon>
        <taxon>Actinomycetota</taxon>
        <taxon>Actinomycetes</taxon>
        <taxon>Streptosporangiales</taxon>
        <taxon>Nocardiopsidaceae</taxon>
        <taxon>Nocardiopsis</taxon>
    </lineage>
</organism>
<reference evidence="4 5" key="1">
    <citation type="submission" date="2020-08" db="EMBL/GenBank/DDBJ databases">
        <title>Sequencing the genomes of 1000 actinobacteria strains.</title>
        <authorList>
            <person name="Klenk H.-P."/>
        </authorList>
    </citation>
    <scope>NUCLEOTIDE SEQUENCE [LARGE SCALE GENOMIC DNA]</scope>
    <source>
        <strain evidence="4 5">DSM 44551</strain>
    </source>
</reference>
<keyword evidence="5" id="KW-1185">Reference proteome</keyword>
<keyword evidence="1 4" id="KW-0238">DNA-binding</keyword>
<dbReference type="SUPFAM" id="SSF47413">
    <property type="entry name" value="lambda repressor-like DNA-binding domains"/>
    <property type="match status" value="1"/>
</dbReference>
<feature type="region of interest" description="Disordered" evidence="2">
    <location>
        <begin position="1"/>
        <end position="45"/>
    </location>
</feature>
<dbReference type="InterPro" id="IPR001387">
    <property type="entry name" value="Cro/C1-type_HTH"/>
</dbReference>
<dbReference type="InterPro" id="IPR010982">
    <property type="entry name" value="Lambda_DNA-bd_dom_sf"/>
</dbReference>
<dbReference type="PANTHER" id="PTHR46797">
    <property type="entry name" value="HTH-TYPE TRANSCRIPTIONAL REGULATOR"/>
    <property type="match status" value="1"/>
</dbReference>
<feature type="compositionally biased region" description="Basic and acidic residues" evidence="2">
    <location>
        <begin position="1"/>
        <end position="10"/>
    </location>
</feature>
<dbReference type="SMART" id="SM00530">
    <property type="entry name" value="HTH_XRE"/>
    <property type="match status" value="1"/>
</dbReference>
<dbReference type="CDD" id="cd00093">
    <property type="entry name" value="HTH_XRE"/>
    <property type="match status" value="1"/>
</dbReference>
<dbReference type="GO" id="GO:0003677">
    <property type="term" value="F:DNA binding"/>
    <property type="evidence" value="ECO:0007669"/>
    <property type="project" value="UniProtKB-KW"/>
</dbReference>
<dbReference type="PANTHER" id="PTHR46797:SF1">
    <property type="entry name" value="METHYLPHOSPHONATE SYNTHASE"/>
    <property type="match status" value="1"/>
</dbReference>
<protein>
    <submittedName>
        <fullName evidence="4">DNA-binding XRE family transcriptional regulator</fullName>
    </submittedName>
</protein>
<dbReference type="Pfam" id="PF01381">
    <property type="entry name" value="HTH_3"/>
    <property type="match status" value="1"/>
</dbReference>
<dbReference type="Gene3D" id="1.10.260.40">
    <property type="entry name" value="lambda repressor-like DNA-binding domains"/>
    <property type="match status" value="1"/>
</dbReference>
<proteinExistence type="predicted"/>
<evidence type="ECO:0000259" key="3">
    <source>
        <dbReference type="PROSITE" id="PS50943"/>
    </source>
</evidence>
<feature type="domain" description="HTH cro/C1-type" evidence="3">
    <location>
        <begin position="55"/>
        <end position="109"/>
    </location>
</feature>
<dbReference type="EMBL" id="JACHDB010000001">
    <property type="protein sequence ID" value="MBB5433285.1"/>
    <property type="molecule type" value="Genomic_DNA"/>
</dbReference>
<sequence length="144" mass="15378">MTERVLRPVLDEAAEDGAEQRPAGFSLPGEAPRPAPLPEGQDDEPLMREAIGALLRRVRLEQGRTLREVADDAQVSLPYLSEIERGRKEPSSEVLAAIRRALGLRLIDLIGGLHLDLASAEAIPARPVAGPAPFGGPRALLLAA</sequence>
<name>A0A7W8VEN7_9ACTN</name>
<dbReference type="GO" id="GO:0003700">
    <property type="term" value="F:DNA-binding transcription factor activity"/>
    <property type="evidence" value="ECO:0007669"/>
    <property type="project" value="TreeGrafter"/>
</dbReference>
<dbReference type="RefSeq" id="WP_184392899.1">
    <property type="nucleotide sequence ID" value="NZ_BAAAJD010000138.1"/>
</dbReference>
<dbReference type="InterPro" id="IPR050807">
    <property type="entry name" value="TransReg_Diox_bact_type"/>
</dbReference>
<evidence type="ECO:0000313" key="4">
    <source>
        <dbReference type="EMBL" id="MBB5433285.1"/>
    </source>
</evidence>
<dbReference type="AlphaFoldDB" id="A0A7W8VEN7"/>
<dbReference type="Proteomes" id="UP000572635">
    <property type="component" value="Unassembled WGS sequence"/>
</dbReference>
<dbReference type="GO" id="GO:0005829">
    <property type="term" value="C:cytosol"/>
    <property type="evidence" value="ECO:0007669"/>
    <property type="project" value="TreeGrafter"/>
</dbReference>
<comment type="caution">
    <text evidence="4">The sequence shown here is derived from an EMBL/GenBank/DDBJ whole genome shotgun (WGS) entry which is preliminary data.</text>
</comment>
<evidence type="ECO:0000313" key="5">
    <source>
        <dbReference type="Proteomes" id="UP000572635"/>
    </source>
</evidence>
<dbReference type="PROSITE" id="PS50943">
    <property type="entry name" value="HTH_CROC1"/>
    <property type="match status" value="1"/>
</dbReference>
<accession>A0A7W8VEN7</accession>
<evidence type="ECO:0000256" key="2">
    <source>
        <dbReference type="SAM" id="MobiDB-lite"/>
    </source>
</evidence>
<gene>
    <name evidence="4" type="ORF">HDA36_003369</name>
</gene>